<evidence type="ECO:0000313" key="3">
    <source>
        <dbReference type="EMBL" id="CAC5375977.1"/>
    </source>
</evidence>
<dbReference type="AlphaFoldDB" id="A0A6J8AXR6"/>
<dbReference type="Pfam" id="PF04177">
    <property type="entry name" value="TAP42"/>
    <property type="match status" value="1"/>
</dbReference>
<name>A0A6J8AXR6_MYTCO</name>
<dbReference type="InterPro" id="IPR007304">
    <property type="entry name" value="TAP46-like"/>
</dbReference>
<sequence length="344" mass="40033">MAEAGDKIPTLSELYQDLWTTYIFTENTNDSTSSQDYQVKLRHGIQSGEKAIHMVNQLHLYSDNENIDEVATNEVRYLLLPAILGYLSTLLNVKERIEVVKKGKDYFTDFLRLCKSYEVTDVNLPPDSTATGPTGKGPPDLIAMSRQRGDKIKKFQEQKERAKKLKDLSVEVEKDHVDDEVKRDYYLTLCQQWVEKSLEELDSLNCEVTMLKFREQSIQNGHEEPPKHKKDPQKKQAFRPFIITKDMIQKQVYGAGYPSRPVMTVDEFYEERVRDGTFQAPGSSHSMQDWANDPEKDAQAKEQEDSEKEKKIEEDDEETLQKARDWDEWKDDHRRGWGNRKNMG</sequence>
<accession>A0A6J8AXR6</accession>
<dbReference type="GO" id="GO:0005829">
    <property type="term" value="C:cytosol"/>
    <property type="evidence" value="ECO:0007669"/>
    <property type="project" value="TreeGrafter"/>
</dbReference>
<comment type="similarity">
    <text evidence="1">Belongs to the IGBP1/TAP42 family.</text>
</comment>
<dbReference type="InterPro" id="IPR038511">
    <property type="entry name" value="TAP42/TAP46-like_sf"/>
</dbReference>
<dbReference type="PANTHER" id="PTHR10933:SF9">
    <property type="entry name" value="IMMUNOGLOBULIN-BINDING PROTEIN 1"/>
    <property type="match status" value="1"/>
</dbReference>
<protein>
    <submittedName>
        <fullName evidence="3">IGBP1</fullName>
    </submittedName>
</protein>
<dbReference type="PANTHER" id="PTHR10933">
    <property type="entry name" value="IMMUNOGLOBULIN-BINDING PROTEIN 1"/>
    <property type="match status" value="1"/>
</dbReference>
<reference evidence="3 4" key="1">
    <citation type="submission" date="2020-06" db="EMBL/GenBank/DDBJ databases">
        <authorList>
            <person name="Li R."/>
            <person name="Bekaert M."/>
        </authorList>
    </citation>
    <scope>NUCLEOTIDE SEQUENCE [LARGE SCALE GENOMIC DNA]</scope>
    <source>
        <strain evidence="4">wild</strain>
    </source>
</reference>
<feature type="region of interest" description="Disordered" evidence="2">
    <location>
        <begin position="277"/>
        <end position="344"/>
    </location>
</feature>
<feature type="compositionally biased region" description="Basic and acidic residues" evidence="2">
    <location>
        <begin position="293"/>
        <end position="335"/>
    </location>
</feature>
<gene>
    <name evidence="3" type="ORF">MCOR_12772</name>
</gene>
<dbReference type="FunFam" id="1.25.40.540:FF:000003">
    <property type="entry name" value="Immunoglobulin (CD79A)-binding protein 1"/>
    <property type="match status" value="1"/>
</dbReference>
<dbReference type="GO" id="GO:0009966">
    <property type="term" value="P:regulation of signal transduction"/>
    <property type="evidence" value="ECO:0007669"/>
    <property type="project" value="InterPro"/>
</dbReference>
<dbReference type="Gene3D" id="1.25.40.540">
    <property type="entry name" value="TAP42-like family"/>
    <property type="match status" value="1"/>
</dbReference>
<dbReference type="OrthoDB" id="10261753at2759"/>
<dbReference type="EMBL" id="CACVKT020002170">
    <property type="protein sequence ID" value="CAC5375977.1"/>
    <property type="molecule type" value="Genomic_DNA"/>
</dbReference>
<dbReference type="Proteomes" id="UP000507470">
    <property type="component" value="Unassembled WGS sequence"/>
</dbReference>
<keyword evidence="4" id="KW-1185">Reference proteome</keyword>
<organism evidence="3 4">
    <name type="scientific">Mytilus coruscus</name>
    <name type="common">Sea mussel</name>
    <dbReference type="NCBI Taxonomy" id="42192"/>
    <lineage>
        <taxon>Eukaryota</taxon>
        <taxon>Metazoa</taxon>
        <taxon>Spiralia</taxon>
        <taxon>Lophotrochozoa</taxon>
        <taxon>Mollusca</taxon>
        <taxon>Bivalvia</taxon>
        <taxon>Autobranchia</taxon>
        <taxon>Pteriomorphia</taxon>
        <taxon>Mytilida</taxon>
        <taxon>Mytiloidea</taxon>
        <taxon>Mytilidae</taxon>
        <taxon>Mytilinae</taxon>
        <taxon>Mytilus</taxon>
    </lineage>
</organism>
<proteinExistence type="inferred from homology"/>
<evidence type="ECO:0000256" key="2">
    <source>
        <dbReference type="SAM" id="MobiDB-lite"/>
    </source>
</evidence>
<feature type="compositionally biased region" description="Polar residues" evidence="2">
    <location>
        <begin position="280"/>
        <end position="289"/>
    </location>
</feature>
<dbReference type="GO" id="GO:0051721">
    <property type="term" value="F:protein phosphatase 2A binding"/>
    <property type="evidence" value="ECO:0007669"/>
    <property type="project" value="TreeGrafter"/>
</dbReference>
<dbReference type="GO" id="GO:0035303">
    <property type="term" value="P:regulation of dephosphorylation"/>
    <property type="evidence" value="ECO:0007669"/>
    <property type="project" value="TreeGrafter"/>
</dbReference>
<evidence type="ECO:0000313" key="4">
    <source>
        <dbReference type="Proteomes" id="UP000507470"/>
    </source>
</evidence>
<evidence type="ECO:0000256" key="1">
    <source>
        <dbReference type="ARBA" id="ARBA00034730"/>
    </source>
</evidence>